<protein>
    <submittedName>
        <fullName evidence="2">Uncharacterized protein</fullName>
    </submittedName>
</protein>
<evidence type="ECO:0000313" key="3">
    <source>
        <dbReference type="Proteomes" id="UP000037035"/>
    </source>
</evidence>
<keyword evidence="1" id="KW-0732">Signal</keyword>
<gene>
    <name evidence="2" type="ORF">VP01_1582g5</name>
</gene>
<dbReference type="EMBL" id="LAVV01006373">
    <property type="protein sequence ID" value="KNZ60275.1"/>
    <property type="molecule type" value="Genomic_DNA"/>
</dbReference>
<feature type="signal peptide" evidence="1">
    <location>
        <begin position="1"/>
        <end position="18"/>
    </location>
</feature>
<dbReference type="OrthoDB" id="2507573at2759"/>
<evidence type="ECO:0000313" key="2">
    <source>
        <dbReference type="EMBL" id="KNZ60275.1"/>
    </source>
</evidence>
<organism evidence="2 3">
    <name type="scientific">Puccinia sorghi</name>
    <dbReference type="NCBI Taxonomy" id="27349"/>
    <lineage>
        <taxon>Eukaryota</taxon>
        <taxon>Fungi</taxon>
        <taxon>Dikarya</taxon>
        <taxon>Basidiomycota</taxon>
        <taxon>Pucciniomycotina</taxon>
        <taxon>Pucciniomycetes</taxon>
        <taxon>Pucciniales</taxon>
        <taxon>Pucciniaceae</taxon>
        <taxon>Puccinia</taxon>
    </lineage>
</organism>
<proteinExistence type="predicted"/>
<evidence type="ECO:0000256" key="1">
    <source>
        <dbReference type="SAM" id="SignalP"/>
    </source>
</evidence>
<dbReference type="AlphaFoldDB" id="A0A0L6VJF9"/>
<feature type="chain" id="PRO_5005568109" evidence="1">
    <location>
        <begin position="19"/>
        <end position="198"/>
    </location>
</feature>
<keyword evidence="3" id="KW-1185">Reference proteome</keyword>
<reference evidence="2 3" key="1">
    <citation type="submission" date="2015-08" db="EMBL/GenBank/DDBJ databases">
        <title>Next Generation Sequencing and Analysis of the Genome of Puccinia sorghi L Schw, the Causal Agent of Maize Common Rust.</title>
        <authorList>
            <person name="Rochi L."/>
            <person name="Burguener G."/>
            <person name="Darino M."/>
            <person name="Turjanski A."/>
            <person name="Kreff E."/>
            <person name="Dieguez M.J."/>
            <person name="Sacco F."/>
        </authorList>
    </citation>
    <scope>NUCLEOTIDE SEQUENCE [LARGE SCALE GENOMIC DNA]</scope>
    <source>
        <strain evidence="2 3">RO10H11247</strain>
    </source>
</reference>
<accession>A0A0L6VJF9</accession>
<comment type="caution">
    <text evidence="2">The sequence shown here is derived from an EMBL/GenBank/DDBJ whole genome shotgun (WGS) entry which is preliminary data.</text>
</comment>
<sequence length="198" mass="20754">MNFSGLFLPTLLVLGVFSISDDRMALRPRLALEHENQVYGIKHERRQSGIMTQIQSLSKLMGGDIGLKDLAGLAQEFLSSPINAATPPKTSKVGKTKALQILTRLDAQDKPGAGPIVLTAKSAQMFTTILQKIESGAITGGKTAKRVRRLSLRATTTPAPGAGKAASPAAGDKTVKALLKKFCDGLPEPAGASGPAPK</sequence>
<dbReference type="Proteomes" id="UP000037035">
    <property type="component" value="Unassembled WGS sequence"/>
</dbReference>
<name>A0A0L6VJF9_9BASI</name>
<dbReference type="VEuPathDB" id="FungiDB:VP01_1582g5"/>